<evidence type="ECO:0000256" key="9">
    <source>
        <dbReference type="ARBA" id="ARBA00023163"/>
    </source>
</evidence>
<dbReference type="InterPro" id="IPR001356">
    <property type="entry name" value="HD"/>
</dbReference>
<protein>
    <recommendedName>
        <fullName evidence="20">Pathogenesis-related homeodomain protein</fullName>
    </recommendedName>
</protein>
<dbReference type="PANTHER" id="PTHR12628:SF10">
    <property type="entry name" value="HOMEOBOX DOMAIN-CONTAINING PROTEIN"/>
    <property type="match status" value="1"/>
</dbReference>
<dbReference type="InterPro" id="IPR011011">
    <property type="entry name" value="Znf_FYVE_PHD"/>
</dbReference>
<keyword evidence="5" id="KW-0862">Zinc</keyword>
<dbReference type="PROSITE" id="PS01359">
    <property type="entry name" value="ZF_PHD_1"/>
    <property type="match status" value="1"/>
</dbReference>
<dbReference type="InterPro" id="IPR001965">
    <property type="entry name" value="Znf_PHD"/>
</dbReference>
<feature type="compositionally biased region" description="Polar residues" evidence="15">
    <location>
        <begin position="444"/>
        <end position="453"/>
    </location>
</feature>
<evidence type="ECO:0000256" key="5">
    <source>
        <dbReference type="ARBA" id="ARBA00022833"/>
    </source>
</evidence>
<feature type="compositionally biased region" description="Basic residues" evidence="15">
    <location>
        <begin position="53"/>
        <end position="67"/>
    </location>
</feature>
<proteinExistence type="inferred from homology"/>
<feature type="domain" description="Homeobox" evidence="17">
    <location>
        <begin position="479"/>
        <end position="539"/>
    </location>
</feature>
<keyword evidence="7 11" id="KW-0238">DNA-binding</keyword>
<dbReference type="PROSITE" id="PS50016">
    <property type="entry name" value="ZF_PHD_2"/>
    <property type="match status" value="1"/>
</dbReference>
<evidence type="ECO:0000259" key="17">
    <source>
        <dbReference type="PROSITE" id="PS50071"/>
    </source>
</evidence>
<evidence type="ECO:0000313" key="18">
    <source>
        <dbReference type="EMBL" id="CAK9228636.1"/>
    </source>
</evidence>
<keyword evidence="10 11" id="KW-0539">Nucleus</keyword>
<dbReference type="InterPro" id="IPR009057">
    <property type="entry name" value="Homeodomain-like_sf"/>
</dbReference>
<feature type="compositionally biased region" description="Low complexity" evidence="15">
    <location>
        <begin position="299"/>
        <end position="309"/>
    </location>
</feature>
<dbReference type="PANTHER" id="PTHR12628">
    <property type="entry name" value="POLYCOMB-LIKE TRANSCRIPTION FACTOR"/>
    <property type="match status" value="1"/>
</dbReference>
<feature type="domain" description="PHD-type" evidence="16">
    <location>
        <begin position="165"/>
        <end position="222"/>
    </location>
</feature>
<keyword evidence="4 12" id="KW-0863">Zinc-finger</keyword>
<evidence type="ECO:0000256" key="1">
    <source>
        <dbReference type="ARBA" id="ARBA00004123"/>
    </source>
</evidence>
<reference evidence="18" key="1">
    <citation type="submission" date="2024-02" db="EMBL/GenBank/DDBJ databases">
        <authorList>
            <consortium name="ELIXIR-Norway"/>
            <consortium name="Elixir Norway"/>
        </authorList>
    </citation>
    <scope>NUCLEOTIDE SEQUENCE</scope>
</reference>
<name>A0ABP0US06_9BRYO</name>
<dbReference type="SMART" id="SM00389">
    <property type="entry name" value="HOX"/>
    <property type="match status" value="1"/>
</dbReference>
<keyword evidence="19" id="KW-1185">Reference proteome</keyword>
<feature type="DNA-binding region" description="Homeobox" evidence="11">
    <location>
        <begin position="481"/>
        <end position="540"/>
    </location>
</feature>
<keyword evidence="14" id="KW-0175">Coiled coil</keyword>
<evidence type="ECO:0000256" key="10">
    <source>
        <dbReference type="ARBA" id="ARBA00023242"/>
    </source>
</evidence>
<feature type="compositionally biased region" description="Polar residues" evidence="15">
    <location>
        <begin position="331"/>
        <end position="344"/>
    </location>
</feature>
<evidence type="ECO:0000256" key="3">
    <source>
        <dbReference type="ARBA" id="ARBA00022723"/>
    </source>
</evidence>
<dbReference type="Gene3D" id="1.10.10.60">
    <property type="entry name" value="Homeodomain-like"/>
    <property type="match status" value="1"/>
</dbReference>
<feature type="compositionally biased region" description="Basic and acidic residues" evidence="15">
    <location>
        <begin position="281"/>
        <end position="297"/>
    </location>
</feature>
<dbReference type="InterPro" id="IPR045876">
    <property type="entry name" value="PRHA-like_PHD-finger"/>
</dbReference>
<dbReference type="EMBL" id="OZ019898">
    <property type="protein sequence ID" value="CAK9228636.1"/>
    <property type="molecule type" value="Genomic_DNA"/>
</dbReference>
<evidence type="ECO:0000256" key="7">
    <source>
        <dbReference type="ARBA" id="ARBA00023125"/>
    </source>
</evidence>
<dbReference type="Pfam" id="PF00628">
    <property type="entry name" value="PHD"/>
    <property type="match status" value="1"/>
</dbReference>
<evidence type="ECO:0000256" key="2">
    <source>
        <dbReference type="ARBA" id="ARBA00007427"/>
    </source>
</evidence>
<dbReference type="SUPFAM" id="SSF57903">
    <property type="entry name" value="FYVE/PHD zinc finger"/>
    <property type="match status" value="1"/>
</dbReference>
<evidence type="ECO:0000256" key="15">
    <source>
        <dbReference type="SAM" id="MobiDB-lite"/>
    </source>
</evidence>
<organism evidence="18 19">
    <name type="scientific">Sphagnum troendelagicum</name>
    <dbReference type="NCBI Taxonomy" id="128251"/>
    <lineage>
        <taxon>Eukaryota</taxon>
        <taxon>Viridiplantae</taxon>
        <taxon>Streptophyta</taxon>
        <taxon>Embryophyta</taxon>
        <taxon>Bryophyta</taxon>
        <taxon>Sphagnophytina</taxon>
        <taxon>Sphagnopsida</taxon>
        <taxon>Sphagnales</taxon>
        <taxon>Sphagnaceae</taxon>
        <taxon>Sphagnum</taxon>
    </lineage>
</organism>
<comment type="similarity">
    <text evidence="2">Belongs to the PHD-associated homeobox family.</text>
</comment>
<accession>A0ABP0US06</accession>
<feature type="region of interest" description="Disordered" evidence="15">
    <location>
        <begin position="1"/>
        <end position="72"/>
    </location>
</feature>
<dbReference type="CDD" id="cd15504">
    <property type="entry name" value="PHD_PRHA_like"/>
    <property type="match status" value="1"/>
</dbReference>
<keyword evidence="3" id="KW-0479">Metal-binding</keyword>
<evidence type="ECO:0000313" key="19">
    <source>
        <dbReference type="Proteomes" id="UP001497512"/>
    </source>
</evidence>
<evidence type="ECO:0000256" key="8">
    <source>
        <dbReference type="ARBA" id="ARBA00023155"/>
    </source>
</evidence>
<dbReference type="SUPFAM" id="SSF46689">
    <property type="entry name" value="Homeodomain-like"/>
    <property type="match status" value="1"/>
</dbReference>
<evidence type="ECO:0008006" key="20">
    <source>
        <dbReference type="Google" id="ProtNLM"/>
    </source>
</evidence>
<evidence type="ECO:0000256" key="13">
    <source>
        <dbReference type="RuleBase" id="RU000682"/>
    </source>
</evidence>
<keyword evidence="8 11" id="KW-0371">Homeobox</keyword>
<feature type="region of interest" description="Disordered" evidence="15">
    <location>
        <begin position="403"/>
        <end position="473"/>
    </location>
</feature>
<dbReference type="InterPro" id="IPR019786">
    <property type="entry name" value="Zinc_finger_PHD-type_CS"/>
</dbReference>
<feature type="coiled-coil region" evidence="14">
    <location>
        <begin position="583"/>
        <end position="610"/>
    </location>
</feature>
<dbReference type="PROSITE" id="PS50071">
    <property type="entry name" value="HOMEOBOX_2"/>
    <property type="match status" value="1"/>
</dbReference>
<evidence type="ECO:0000256" key="14">
    <source>
        <dbReference type="SAM" id="Coils"/>
    </source>
</evidence>
<keyword evidence="6" id="KW-0805">Transcription regulation</keyword>
<dbReference type="Gene3D" id="3.30.40.10">
    <property type="entry name" value="Zinc/RING finger domain, C3HC4 (zinc finger)"/>
    <property type="match status" value="1"/>
</dbReference>
<dbReference type="Proteomes" id="UP001497512">
    <property type="component" value="Chromosome 6"/>
</dbReference>
<dbReference type="InterPro" id="IPR013083">
    <property type="entry name" value="Znf_RING/FYVE/PHD"/>
</dbReference>
<feature type="region of interest" description="Disordered" evidence="15">
    <location>
        <begin position="254"/>
        <end position="390"/>
    </location>
</feature>
<evidence type="ECO:0000256" key="11">
    <source>
        <dbReference type="PROSITE-ProRule" id="PRU00108"/>
    </source>
</evidence>
<evidence type="ECO:0000259" key="16">
    <source>
        <dbReference type="PROSITE" id="PS50016"/>
    </source>
</evidence>
<dbReference type="CDD" id="cd00086">
    <property type="entry name" value="homeodomain"/>
    <property type="match status" value="1"/>
</dbReference>
<evidence type="ECO:0000256" key="12">
    <source>
        <dbReference type="PROSITE-ProRule" id="PRU00146"/>
    </source>
</evidence>
<dbReference type="SMART" id="SM00249">
    <property type="entry name" value="PHD"/>
    <property type="match status" value="1"/>
</dbReference>
<evidence type="ECO:0000256" key="6">
    <source>
        <dbReference type="ARBA" id="ARBA00023015"/>
    </source>
</evidence>
<keyword evidence="9" id="KW-0804">Transcription</keyword>
<dbReference type="InterPro" id="IPR019787">
    <property type="entry name" value="Znf_PHD-finger"/>
</dbReference>
<dbReference type="Pfam" id="PF00046">
    <property type="entry name" value="Homeodomain"/>
    <property type="match status" value="1"/>
</dbReference>
<comment type="subcellular location">
    <subcellularLocation>
        <location evidence="1 11 13">Nucleus</location>
    </subcellularLocation>
</comment>
<gene>
    <name evidence="18" type="ORF">CSSPTR1EN2_LOCUS19276</name>
</gene>
<feature type="compositionally biased region" description="Acidic residues" evidence="15">
    <location>
        <begin position="270"/>
        <end position="280"/>
    </location>
</feature>
<evidence type="ECO:0000256" key="4">
    <source>
        <dbReference type="ARBA" id="ARBA00022771"/>
    </source>
</evidence>
<sequence>MADATAASPLKTTLRSKNPKLSPLSLPQADVGGGSGGMTIIQANNNAPESHKTGGRRQRRRRRRRQKTKELQPLDNLTRIKRRVKYLLIKMRVEQNLIDAYSGEGWKGQSREKIRPEQELQRAESQVLHSKLAIREAIHELDKLGFEGSLKDSAFDAEGCIYHEEIFCAKCKSQEAVPDNDIILCDGACNRGFHQYCLNPPLATEDIPPGDEGWLCPVCECKMECIEVINAYMSTTFEVENSWEEFFAEAAAIAAGNGPGNGGGDWPSTDSEDDDYDPEGLEERPNSESEKEGKEEDSSSSSDSESESGQKVGFSNSSSDDASGKFKTPSIGKSNWDHTNSVQADSVDAGRSLDSSADEDSESPLVDRGRGSRAVSDDEGTMIVAGKRQHKAVDYKKLHDEMFGNTELNEDFVSEDEDWGPKRRRRRTNADTSGKPGVGRSRALASNISTSKEGPSHENQPDVQKAPTGDGAAIVSRQDAERKIWRRLPDSAVEALRQVLAKDQLPSKSRKEELSEQLGLSYCQVHSWFKNQRHQALRKGLVTPRSQVSKTANAMIEAQVSTSDGPVFNEAHTAGNEKKPRTKNTLSEKLDEVQSRLLELKRTLEDFARSMAVEDVKDVPGEGVPKFEDRSVEPSANGKRVVYVPVAEVRERPSAATSTGAY</sequence>
<feature type="compositionally biased region" description="Acidic residues" evidence="15">
    <location>
        <begin position="408"/>
        <end position="418"/>
    </location>
</feature>